<gene>
    <name evidence="2" type="ORF">H0235_016020</name>
</gene>
<dbReference type="Proteomes" id="UP000600918">
    <property type="component" value="Unassembled WGS sequence"/>
</dbReference>
<evidence type="ECO:0000313" key="3">
    <source>
        <dbReference type="Proteomes" id="UP000600918"/>
    </source>
</evidence>
<evidence type="ECO:0000313" key="2">
    <source>
        <dbReference type="EMBL" id="KAF7398012.1"/>
    </source>
</evidence>
<organism evidence="2 3">
    <name type="scientific">Vespula pensylvanica</name>
    <name type="common">Western yellow jacket</name>
    <name type="synonym">Wasp</name>
    <dbReference type="NCBI Taxonomy" id="30213"/>
    <lineage>
        <taxon>Eukaryota</taxon>
        <taxon>Metazoa</taxon>
        <taxon>Ecdysozoa</taxon>
        <taxon>Arthropoda</taxon>
        <taxon>Hexapoda</taxon>
        <taxon>Insecta</taxon>
        <taxon>Pterygota</taxon>
        <taxon>Neoptera</taxon>
        <taxon>Endopterygota</taxon>
        <taxon>Hymenoptera</taxon>
        <taxon>Apocrita</taxon>
        <taxon>Aculeata</taxon>
        <taxon>Vespoidea</taxon>
        <taxon>Vespidae</taxon>
        <taxon>Vespinae</taxon>
        <taxon>Vespula</taxon>
    </lineage>
</organism>
<accession>A0A834N6H1</accession>
<evidence type="ECO:0000256" key="1">
    <source>
        <dbReference type="SAM" id="MobiDB-lite"/>
    </source>
</evidence>
<feature type="compositionally biased region" description="Acidic residues" evidence="1">
    <location>
        <begin position="97"/>
        <end position="115"/>
    </location>
</feature>
<keyword evidence="3" id="KW-1185">Reference proteome</keyword>
<sequence>MGFDGFFRYSYAHISLGQTLKDKDKGEHMDAVNGQIIDPSRRLMDGRGFIKTNVQNISEIRKRAGRFDNQTLLKNTFRTLLRPDRNAETTTTTRIEEEAEAEAEEEEEETGVAIS</sequence>
<reference evidence="2" key="1">
    <citation type="journal article" date="2020" name="G3 (Bethesda)">
        <title>High-Quality Assemblies for Three Invasive Social Wasps from the &lt;i&gt;Vespula&lt;/i&gt; Genus.</title>
        <authorList>
            <person name="Harrop T.W.R."/>
            <person name="Guhlin J."/>
            <person name="McLaughlin G.M."/>
            <person name="Permina E."/>
            <person name="Stockwell P."/>
            <person name="Gilligan J."/>
            <person name="Le Lec M.F."/>
            <person name="Gruber M.A.M."/>
            <person name="Quinn O."/>
            <person name="Lovegrove M."/>
            <person name="Duncan E.J."/>
            <person name="Remnant E.J."/>
            <person name="Van Eeckhoven J."/>
            <person name="Graham B."/>
            <person name="Knapp R.A."/>
            <person name="Langford K.W."/>
            <person name="Kronenberg Z."/>
            <person name="Press M.O."/>
            <person name="Eacker S.M."/>
            <person name="Wilson-Rankin E.E."/>
            <person name="Purcell J."/>
            <person name="Lester P.J."/>
            <person name="Dearden P.K."/>
        </authorList>
    </citation>
    <scope>NUCLEOTIDE SEQUENCE</scope>
    <source>
        <strain evidence="2">Volc-1</strain>
    </source>
</reference>
<comment type="caution">
    <text evidence="2">The sequence shown here is derived from an EMBL/GenBank/DDBJ whole genome shotgun (WGS) entry which is preliminary data.</text>
</comment>
<protein>
    <submittedName>
        <fullName evidence="2">Uncharacterized protein</fullName>
    </submittedName>
</protein>
<dbReference type="EMBL" id="JACSDY010000019">
    <property type="protein sequence ID" value="KAF7398012.1"/>
    <property type="molecule type" value="Genomic_DNA"/>
</dbReference>
<dbReference type="AlphaFoldDB" id="A0A834N6H1"/>
<proteinExistence type="predicted"/>
<name>A0A834N6H1_VESPE</name>
<feature type="region of interest" description="Disordered" evidence="1">
    <location>
        <begin position="83"/>
        <end position="115"/>
    </location>
</feature>